<dbReference type="Proteomes" id="UP000886501">
    <property type="component" value="Unassembled WGS sequence"/>
</dbReference>
<proteinExistence type="predicted"/>
<accession>A0ACB6ZN78</accession>
<gene>
    <name evidence="1" type="ORF">BDM02DRAFT_3066095</name>
</gene>
<evidence type="ECO:0000313" key="1">
    <source>
        <dbReference type="EMBL" id="KAF9651022.1"/>
    </source>
</evidence>
<evidence type="ECO:0000313" key="2">
    <source>
        <dbReference type="Proteomes" id="UP000886501"/>
    </source>
</evidence>
<name>A0ACB6ZN78_THEGA</name>
<keyword evidence="2" id="KW-1185">Reference proteome</keyword>
<reference evidence="1" key="1">
    <citation type="submission" date="2019-10" db="EMBL/GenBank/DDBJ databases">
        <authorList>
            <consortium name="DOE Joint Genome Institute"/>
            <person name="Kuo A."/>
            <person name="Miyauchi S."/>
            <person name="Kiss E."/>
            <person name="Drula E."/>
            <person name="Kohler A."/>
            <person name="Sanchez-Garcia M."/>
            <person name="Andreopoulos B."/>
            <person name="Barry K.W."/>
            <person name="Bonito G."/>
            <person name="Buee M."/>
            <person name="Carver A."/>
            <person name="Chen C."/>
            <person name="Cichocki N."/>
            <person name="Clum A."/>
            <person name="Culley D."/>
            <person name="Crous P.W."/>
            <person name="Fauchery L."/>
            <person name="Girlanda M."/>
            <person name="Hayes R."/>
            <person name="Keri Z."/>
            <person name="Labutti K."/>
            <person name="Lipzen A."/>
            <person name="Lombard V."/>
            <person name="Magnuson J."/>
            <person name="Maillard F."/>
            <person name="Morin E."/>
            <person name="Murat C."/>
            <person name="Nolan M."/>
            <person name="Ohm R."/>
            <person name="Pangilinan J."/>
            <person name="Pereira M."/>
            <person name="Perotto S."/>
            <person name="Peter M."/>
            <person name="Riley R."/>
            <person name="Sitrit Y."/>
            <person name="Stielow B."/>
            <person name="Szollosi G."/>
            <person name="Zifcakova L."/>
            <person name="Stursova M."/>
            <person name="Spatafora J.W."/>
            <person name="Tedersoo L."/>
            <person name="Vaario L.-M."/>
            <person name="Yamada A."/>
            <person name="Yan M."/>
            <person name="Wang P."/>
            <person name="Xu J."/>
            <person name="Bruns T."/>
            <person name="Baldrian P."/>
            <person name="Vilgalys R."/>
            <person name="Henrissat B."/>
            <person name="Grigoriev I.V."/>
            <person name="Hibbett D."/>
            <person name="Nagy L.G."/>
            <person name="Martin F.M."/>
        </authorList>
    </citation>
    <scope>NUCLEOTIDE SEQUENCE</scope>
    <source>
        <strain evidence="1">P2</strain>
    </source>
</reference>
<reference evidence="1" key="2">
    <citation type="journal article" date="2020" name="Nat. Commun.">
        <title>Large-scale genome sequencing of mycorrhizal fungi provides insights into the early evolution of symbiotic traits.</title>
        <authorList>
            <person name="Miyauchi S."/>
            <person name="Kiss E."/>
            <person name="Kuo A."/>
            <person name="Drula E."/>
            <person name="Kohler A."/>
            <person name="Sanchez-Garcia M."/>
            <person name="Morin E."/>
            <person name="Andreopoulos B."/>
            <person name="Barry K.W."/>
            <person name="Bonito G."/>
            <person name="Buee M."/>
            <person name="Carver A."/>
            <person name="Chen C."/>
            <person name="Cichocki N."/>
            <person name="Clum A."/>
            <person name="Culley D."/>
            <person name="Crous P.W."/>
            <person name="Fauchery L."/>
            <person name="Girlanda M."/>
            <person name="Hayes R.D."/>
            <person name="Keri Z."/>
            <person name="LaButti K."/>
            <person name="Lipzen A."/>
            <person name="Lombard V."/>
            <person name="Magnuson J."/>
            <person name="Maillard F."/>
            <person name="Murat C."/>
            <person name="Nolan M."/>
            <person name="Ohm R.A."/>
            <person name="Pangilinan J."/>
            <person name="Pereira M.F."/>
            <person name="Perotto S."/>
            <person name="Peter M."/>
            <person name="Pfister S."/>
            <person name="Riley R."/>
            <person name="Sitrit Y."/>
            <person name="Stielow J.B."/>
            <person name="Szollosi G."/>
            <person name="Zifcakova L."/>
            <person name="Stursova M."/>
            <person name="Spatafora J.W."/>
            <person name="Tedersoo L."/>
            <person name="Vaario L.M."/>
            <person name="Yamada A."/>
            <person name="Yan M."/>
            <person name="Wang P."/>
            <person name="Xu J."/>
            <person name="Bruns T."/>
            <person name="Baldrian P."/>
            <person name="Vilgalys R."/>
            <person name="Dunand C."/>
            <person name="Henrissat B."/>
            <person name="Grigoriev I.V."/>
            <person name="Hibbett D."/>
            <person name="Nagy L.G."/>
            <person name="Martin F.M."/>
        </authorList>
    </citation>
    <scope>NUCLEOTIDE SEQUENCE</scope>
    <source>
        <strain evidence="1">P2</strain>
    </source>
</reference>
<comment type="caution">
    <text evidence="1">The sequence shown here is derived from an EMBL/GenBank/DDBJ whole genome shotgun (WGS) entry which is preliminary data.</text>
</comment>
<organism evidence="1 2">
    <name type="scientific">Thelephora ganbajun</name>
    <name type="common">Ganba fungus</name>
    <dbReference type="NCBI Taxonomy" id="370292"/>
    <lineage>
        <taxon>Eukaryota</taxon>
        <taxon>Fungi</taxon>
        <taxon>Dikarya</taxon>
        <taxon>Basidiomycota</taxon>
        <taxon>Agaricomycotina</taxon>
        <taxon>Agaricomycetes</taxon>
        <taxon>Thelephorales</taxon>
        <taxon>Thelephoraceae</taxon>
        <taxon>Thelephora</taxon>
    </lineage>
</organism>
<dbReference type="EMBL" id="MU117979">
    <property type="protein sequence ID" value="KAF9651022.1"/>
    <property type="molecule type" value="Genomic_DNA"/>
</dbReference>
<sequence>DVVLLGTDLPSSILAAALAKAGYKVIHVDPNDYYGGDHATLNVDEIISWANLRSASVRNESANEYLAGQRNRFISVSCYGSPPPASRQYSLSLIPSIIPSVGPLISTLINSGVSRYGGLKLLEKVALYRSPGRVQSVPNTKEDVFNNKRVSLIDKRRLMRFFTFVSGDFEDKPELHDKESASFIDFLTSTFTLERTIAETIVFALAFCSSPQEPTLPALKRVRHYLRSSGRYGPSPFLVGHYGGLGELVQGFCRVSAVNGSTYVLSHSTSSTSARSLASRRYSVSLTGLGEAIDCDLLLSSIEPPGPGSAGVTTAVARCIAIINEPLILVPQEVATPEESLQPTATAVDTALVVFPPSVLPGGSETTAAHVYVTGEGSMSAPKGNWILYLSIPLDDSGVLPETMLQPYLEATLTLVQGDQPIKPIFSLFYTQLEHGTPSVREDRWLVPQITTLISECADSAAVVAEKMFRETVRVLDDLRRDRGEEVGEEPIPFWPPLEDEDSNDE</sequence>
<protein>
    <submittedName>
        <fullName evidence="1">FAD/NAD(P)-binding domain-containing protein</fullName>
    </submittedName>
</protein>
<feature type="non-terminal residue" evidence="1">
    <location>
        <position position="506"/>
    </location>
</feature>
<feature type="non-terminal residue" evidence="1">
    <location>
        <position position="1"/>
    </location>
</feature>